<dbReference type="GO" id="GO:0006313">
    <property type="term" value="P:DNA transposition"/>
    <property type="evidence" value="ECO:0007669"/>
    <property type="project" value="InterPro"/>
</dbReference>
<dbReference type="GO" id="GO:0003677">
    <property type="term" value="F:DNA binding"/>
    <property type="evidence" value="ECO:0007669"/>
    <property type="project" value="InterPro"/>
</dbReference>
<reference evidence="3" key="1">
    <citation type="submission" date="2018-04" db="EMBL/GenBank/DDBJ databases">
        <title>Complete genome of Antarctic heterotrophic bacterium Hymenobacter nivis.</title>
        <authorList>
            <person name="Terashima M."/>
        </authorList>
    </citation>
    <scope>NUCLEOTIDE SEQUENCE [LARGE SCALE GENOMIC DNA]</scope>
    <source>
        <strain evidence="3">NBRC 111535</strain>
    </source>
</reference>
<accession>A0A2Z3GVD9</accession>
<dbReference type="InterPro" id="IPR002559">
    <property type="entry name" value="Transposase_11"/>
</dbReference>
<gene>
    <name evidence="2" type="ORF">DDQ68_07595</name>
</gene>
<dbReference type="Proteomes" id="UP000245999">
    <property type="component" value="Chromosome"/>
</dbReference>
<proteinExistence type="predicted"/>
<evidence type="ECO:0000313" key="2">
    <source>
        <dbReference type="EMBL" id="AWM32660.1"/>
    </source>
</evidence>
<dbReference type="GO" id="GO:0004803">
    <property type="term" value="F:transposase activity"/>
    <property type="evidence" value="ECO:0007669"/>
    <property type="project" value="InterPro"/>
</dbReference>
<evidence type="ECO:0000259" key="1">
    <source>
        <dbReference type="Pfam" id="PF01609"/>
    </source>
</evidence>
<organism evidence="2 3">
    <name type="scientific">Hymenobacter nivis</name>
    <dbReference type="NCBI Taxonomy" id="1850093"/>
    <lineage>
        <taxon>Bacteria</taxon>
        <taxon>Pseudomonadati</taxon>
        <taxon>Bacteroidota</taxon>
        <taxon>Cytophagia</taxon>
        <taxon>Cytophagales</taxon>
        <taxon>Hymenobacteraceae</taxon>
        <taxon>Hymenobacter</taxon>
    </lineage>
</organism>
<dbReference type="KEGG" id="hnv:DDQ68_07595"/>
<name>A0A2Z3GVD9_9BACT</name>
<dbReference type="AlphaFoldDB" id="A0A2Z3GVD9"/>
<keyword evidence="3" id="KW-1185">Reference proteome</keyword>
<sequence>MDSEQVWAHAKPLIRRAEHQRPVDEFAVLIVDDSILEKAHTDPSALICTHWDHSQGRFVKGLNFVSLLYQAGALALPIAVELIEKTEAVWDAKAQKTKAKSKFIKNEYLRAMLRMAQRQVAEAYLLADSWYASAENLNAVLELGHGFVMALESSRTVALSEGARAQGQFHAVDTPAFPAEQPLRVFLRSVEPAVLVSRQVFINKDGSHGVLYLVSSDTSLNQVQWTTIYQRRWKVEEYHKSLKQNASMGKSPTKKPDTQANHFFAAILAYSKLEALKVRHGIGHFRLKAQLYLAGLKAMNQELAQFAA</sequence>
<dbReference type="InterPro" id="IPR012337">
    <property type="entry name" value="RNaseH-like_sf"/>
</dbReference>
<evidence type="ECO:0000313" key="3">
    <source>
        <dbReference type="Proteomes" id="UP000245999"/>
    </source>
</evidence>
<dbReference type="OrthoDB" id="870068at2"/>
<dbReference type="SUPFAM" id="SSF53098">
    <property type="entry name" value="Ribonuclease H-like"/>
    <property type="match status" value="1"/>
</dbReference>
<feature type="domain" description="Transposase IS4-like" evidence="1">
    <location>
        <begin position="106"/>
        <end position="270"/>
    </location>
</feature>
<dbReference type="EMBL" id="CP029145">
    <property type="protein sequence ID" value="AWM32660.1"/>
    <property type="molecule type" value="Genomic_DNA"/>
</dbReference>
<protein>
    <submittedName>
        <fullName evidence="2">IS701 family transposase</fullName>
    </submittedName>
</protein>
<dbReference type="Pfam" id="PF01609">
    <property type="entry name" value="DDE_Tnp_1"/>
    <property type="match status" value="1"/>
</dbReference>